<reference evidence="1 2" key="1">
    <citation type="submission" date="2018-10" db="EMBL/GenBank/DDBJ databases">
        <title>Characterization and genome analysis of a novel bacterium Sphingobium yanoikuyae SJTF8 capable of degrading PAHs.</title>
        <authorList>
            <person name="Yin C."/>
            <person name="Xiong W."/>
            <person name="Liang R."/>
        </authorList>
    </citation>
    <scope>NUCLEOTIDE SEQUENCE [LARGE SCALE GENOMIC DNA]</scope>
    <source>
        <strain evidence="1 2">SJTF8</strain>
    </source>
</reference>
<proteinExistence type="predicted"/>
<evidence type="ECO:0000313" key="2">
    <source>
        <dbReference type="Proteomes" id="UP000280708"/>
    </source>
</evidence>
<evidence type="ECO:0000313" key="1">
    <source>
        <dbReference type="EMBL" id="AYO77454.1"/>
    </source>
</evidence>
<dbReference type="AlphaFoldDB" id="A0A3G2USD7"/>
<organism evidence="1 2">
    <name type="scientific">Sphingobium yanoikuyae</name>
    <name type="common">Sphingomonas yanoikuyae</name>
    <dbReference type="NCBI Taxonomy" id="13690"/>
    <lineage>
        <taxon>Bacteria</taxon>
        <taxon>Pseudomonadati</taxon>
        <taxon>Pseudomonadota</taxon>
        <taxon>Alphaproteobacteria</taxon>
        <taxon>Sphingomonadales</taxon>
        <taxon>Sphingomonadaceae</taxon>
        <taxon>Sphingobium</taxon>
    </lineage>
</organism>
<sequence>MIEIAEKWNPLEVDTPTAIRLQDPTPEIVKIIRLLCGTACLIRRVNGMEDVLVELDTNFINPSHQHSADNLTDILDYFFDERPDDAEILQIFQAISTYNRKFYVDIRNEISYCLFALSSDRATEAFLFLYRVLERLSSACPLIYISRERDFRTAHSFLAGIFTENKTPGELALLQSFIKNYADSEEMFRENSIDFAIEDLASEPSQEMIRQWKNVIRKEVPHLIIDEDLGVITCKFKDAVSLIVTIRNRCYHNKSAHVNFNLTKIGGSEPLFKMVMPKLMYWFSYLFIDFAKWQITAAQR</sequence>
<dbReference type="EMBL" id="CP033230">
    <property type="protein sequence ID" value="AYO77454.1"/>
    <property type="molecule type" value="Genomic_DNA"/>
</dbReference>
<name>A0A3G2USD7_SPHYA</name>
<gene>
    <name evidence="1" type="ORF">EBF16_11570</name>
</gene>
<protein>
    <submittedName>
        <fullName evidence="1">Uncharacterized protein</fullName>
    </submittedName>
</protein>
<accession>A0A3G2USD7</accession>
<dbReference type="RefSeq" id="WP_122129744.1">
    <property type="nucleotide sequence ID" value="NZ_CP033230.1"/>
</dbReference>
<dbReference type="Proteomes" id="UP000280708">
    <property type="component" value="Chromosome"/>
</dbReference>